<dbReference type="Proteomes" id="UP000053797">
    <property type="component" value="Unassembled WGS sequence"/>
</dbReference>
<protein>
    <recommendedName>
        <fullName evidence="2">YdbS-like PH domain-containing protein</fullName>
    </recommendedName>
</protein>
<evidence type="ECO:0000259" key="2">
    <source>
        <dbReference type="Pfam" id="PF03703"/>
    </source>
</evidence>
<evidence type="ECO:0000313" key="4">
    <source>
        <dbReference type="Proteomes" id="UP000053797"/>
    </source>
</evidence>
<keyword evidence="1" id="KW-1133">Transmembrane helix</keyword>
<dbReference type="InterPro" id="IPR014529">
    <property type="entry name" value="UCP026631"/>
</dbReference>
<dbReference type="RefSeq" id="WP_058265940.1">
    <property type="nucleotide sequence ID" value="NZ_FMYN01000006.1"/>
</dbReference>
<feature type="transmembrane region" description="Helical" evidence="1">
    <location>
        <begin position="209"/>
        <end position="233"/>
    </location>
</feature>
<comment type="caution">
    <text evidence="3">The sequence shown here is derived from an EMBL/GenBank/DDBJ whole genome shotgun (WGS) entry which is preliminary data.</text>
</comment>
<feature type="transmembrane region" description="Helical" evidence="1">
    <location>
        <begin position="41"/>
        <end position="64"/>
    </location>
</feature>
<organism evidence="3 4">
    <name type="scientific">Exiguobacterium indicum</name>
    <dbReference type="NCBI Taxonomy" id="296995"/>
    <lineage>
        <taxon>Bacteria</taxon>
        <taxon>Bacillati</taxon>
        <taxon>Bacillota</taxon>
        <taxon>Bacilli</taxon>
        <taxon>Bacillales</taxon>
        <taxon>Bacillales Family XII. Incertae Sedis</taxon>
        <taxon>Exiguobacterium</taxon>
    </lineage>
</organism>
<dbReference type="InterPro" id="IPR005182">
    <property type="entry name" value="YdbS-like_PH"/>
</dbReference>
<keyword evidence="1" id="KW-0472">Membrane</keyword>
<evidence type="ECO:0000256" key="1">
    <source>
        <dbReference type="SAM" id="Phobius"/>
    </source>
</evidence>
<evidence type="ECO:0000313" key="3">
    <source>
        <dbReference type="EMBL" id="KSU47949.1"/>
    </source>
</evidence>
<dbReference type="PANTHER" id="PTHR34473:SF2">
    <property type="entry name" value="UPF0699 TRANSMEMBRANE PROTEIN YDBT"/>
    <property type="match status" value="1"/>
</dbReference>
<dbReference type="EMBL" id="LNQL01000006">
    <property type="protein sequence ID" value="KSU47949.1"/>
    <property type="molecule type" value="Genomic_DNA"/>
</dbReference>
<gene>
    <name evidence="3" type="ORF">AS033_14945</name>
</gene>
<dbReference type="OrthoDB" id="2195155at2"/>
<feature type="domain" description="YdbS-like PH" evidence="2">
    <location>
        <begin position="241"/>
        <end position="294"/>
    </location>
</feature>
<reference evidence="3 4" key="1">
    <citation type="journal article" date="2015" name="Int. J. Syst. Evol. Microbiol.">
        <title>Exiguobacterium enclense sp. nov., isolated from sediment.</title>
        <authorList>
            <person name="Dastager S.G."/>
            <person name="Mawlankar R."/>
            <person name="Sonalkar V.V."/>
            <person name="Thorat M.N."/>
            <person name="Mual P."/>
            <person name="Verma A."/>
            <person name="Krishnamurthi S."/>
            <person name="Tang S.K."/>
            <person name="Li W.J."/>
        </authorList>
    </citation>
    <scope>NUCLEOTIDE SEQUENCE [LARGE SCALE GENOMIC DNA]</scope>
    <source>
        <strain evidence="3 4">NIO-1109</strain>
    </source>
</reference>
<sequence length="482" mass="55465">MTRRVHPLFIVMSSISIIRSLLIPFAALILNAIRKGEINTYTWIGISVGIVFVLLYGIASWYFYTFTIDAETIRVRKGILQKSERTTQRKRIESIGIQQNVIERLLRLATLTVETSSESGTPEVELKGIRLDFAKELKSSIKNEGQLVVEEQQEEVAYTIPVRDLALAGALSGRVGLALVGIGTAYQFIDQFIERYVDRLFSELAHLSLFVLTGLGVLVLLVIYIGSIIVYILKYGSYRAVLQHNRLLIGYGMLNRTEVAFHADKIQALVIQESWIQRLIGRASLSLHIISATGEKERLLLHPFIRTNEIDPFLATYLPRFRQFHPQHEVAPIGFRYRVRWPLLGYALLFTALSSVAIIVLDSSWRFLILLLFIWLPFYYLAVRSGYRKTRFGTGHDLLMLRKQWVQKETVYTPRLKIEELTWSVSRWLEAKEIARIEIQLRGNTAFNALYFERTDIDTLQRWYKQSFLSTPLAGEVKTDDE</sequence>
<feature type="transmembrane region" description="Helical" evidence="1">
    <location>
        <begin position="343"/>
        <end position="361"/>
    </location>
</feature>
<name>A0A0V8GCC4_9BACL</name>
<feature type="domain" description="YdbS-like PH" evidence="2">
    <location>
        <begin position="61"/>
        <end position="139"/>
    </location>
</feature>
<proteinExistence type="predicted"/>
<accession>A0A0V8GCC4</accession>
<feature type="transmembrane region" description="Helical" evidence="1">
    <location>
        <begin position="165"/>
        <end position="189"/>
    </location>
</feature>
<feature type="transmembrane region" description="Helical" evidence="1">
    <location>
        <begin position="367"/>
        <end position="383"/>
    </location>
</feature>
<dbReference type="Pfam" id="PF03703">
    <property type="entry name" value="bPH_2"/>
    <property type="match status" value="2"/>
</dbReference>
<dbReference type="AlphaFoldDB" id="A0A0V8GCC4"/>
<keyword evidence="1" id="KW-0812">Transmembrane</keyword>
<dbReference type="PANTHER" id="PTHR34473">
    <property type="entry name" value="UPF0699 TRANSMEMBRANE PROTEIN YDBS"/>
    <property type="match status" value="1"/>
</dbReference>
<feature type="transmembrane region" description="Helical" evidence="1">
    <location>
        <begin position="7"/>
        <end position="29"/>
    </location>
</feature>
<dbReference type="PIRSF" id="PIRSF026631">
    <property type="entry name" value="UCP026631"/>
    <property type="match status" value="1"/>
</dbReference>